<evidence type="ECO:0000256" key="4">
    <source>
        <dbReference type="ARBA" id="ARBA00004496"/>
    </source>
</evidence>
<feature type="binding site" evidence="15">
    <location>
        <position position="310"/>
    </location>
    <ligand>
        <name>Zn(2+)</name>
        <dbReference type="ChEBI" id="CHEBI:29105"/>
        <note>catalytic</note>
    </ligand>
</feature>
<keyword evidence="9 16" id="KW-0378">Hydrolase</keyword>
<dbReference type="GO" id="GO:0008270">
    <property type="term" value="F:zinc ion binding"/>
    <property type="evidence" value="ECO:0007669"/>
    <property type="project" value="InterPro"/>
</dbReference>
<keyword evidence="7 16" id="KW-0645">Protease</keyword>
<dbReference type="SUPFAM" id="SSF55486">
    <property type="entry name" value="Metalloproteases ('zincins'), catalytic domain"/>
    <property type="match status" value="1"/>
</dbReference>
<dbReference type="GO" id="GO:0008237">
    <property type="term" value="F:metallopeptidase activity"/>
    <property type="evidence" value="ECO:0007669"/>
    <property type="project" value="UniProtKB-KW"/>
</dbReference>
<feature type="binding site" evidence="14">
    <location>
        <begin position="258"/>
        <end position="263"/>
    </location>
    <ligand>
        <name>a peptide</name>
        <dbReference type="ChEBI" id="CHEBI:60466"/>
    </ligand>
</feature>
<keyword evidence="11 16" id="KW-0482">Metalloprotease</keyword>
<evidence type="ECO:0000256" key="7">
    <source>
        <dbReference type="ARBA" id="ARBA00022670"/>
    </source>
</evidence>
<dbReference type="InterPro" id="IPR034015">
    <property type="entry name" value="M1_LTA4H"/>
</dbReference>
<comment type="function">
    <text evidence="2">Aminopeptidase that preferentially cleaves di- and tripeptides. Also has low epoxide hydrolase activity (in vitro). Can hydrolyze the epoxide leukotriene LTA(4) but it forms preferentially 5,6-dihydroxy-7,9,11,14-eicosatetraenoic acid rather than the cytokine leukotriene B(4) as the product compared to the homologous mammalian enzyme (in vitro).</text>
</comment>
<feature type="binding site" evidence="15">
    <location>
        <position position="287"/>
    </location>
    <ligand>
        <name>Zn(2+)</name>
        <dbReference type="ChEBI" id="CHEBI:29105"/>
        <note>catalytic</note>
    </ligand>
</feature>
<gene>
    <name evidence="18" type="ORF">DIURU_001968</name>
</gene>
<evidence type="ECO:0000256" key="10">
    <source>
        <dbReference type="ARBA" id="ARBA00022833"/>
    </source>
</evidence>
<proteinExistence type="inferred from homology"/>
<dbReference type="InterPro" id="IPR016024">
    <property type="entry name" value="ARM-type_fold"/>
</dbReference>
<feature type="binding site" evidence="14">
    <location>
        <begin position="134"/>
        <end position="136"/>
    </location>
    <ligand>
        <name>a peptide</name>
        <dbReference type="ChEBI" id="CHEBI:60466"/>
    </ligand>
</feature>
<dbReference type="InterPro" id="IPR038502">
    <property type="entry name" value="M1_LTA-4_hydro/amino_C_sf"/>
</dbReference>
<dbReference type="InterPro" id="IPR045357">
    <property type="entry name" value="Aminopeptidase_N-like_N"/>
</dbReference>
<evidence type="ECO:0000256" key="6">
    <source>
        <dbReference type="ARBA" id="ARBA00022490"/>
    </source>
</evidence>
<evidence type="ECO:0000256" key="11">
    <source>
        <dbReference type="ARBA" id="ARBA00023049"/>
    </source>
</evidence>
<dbReference type="AlphaFoldDB" id="A0A642USF3"/>
<dbReference type="EC" id="3.4.11.-" evidence="16"/>
<dbReference type="OMA" id="CTALQWM"/>
<dbReference type="Pfam" id="PF09127">
    <property type="entry name" value="Leuk-A4-hydro_C"/>
    <property type="match status" value="1"/>
</dbReference>
<comment type="caution">
    <text evidence="18">The sequence shown here is derived from an EMBL/GenBank/DDBJ whole genome shotgun (WGS) entry which is preliminary data.</text>
</comment>
<feature type="active site" description="Proton donor" evidence="13">
    <location>
        <position position="391"/>
    </location>
</feature>
<keyword evidence="19" id="KW-1185">Reference proteome</keyword>
<feature type="active site" description="Proton acceptor" evidence="13">
    <location>
        <position position="288"/>
    </location>
</feature>
<evidence type="ECO:0000256" key="15">
    <source>
        <dbReference type="PIRSR" id="PIRSR612777-3"/>
    </source>
</evidence>
<dbReference type="Gene3D" id="1.25.40.320">
    <property type="entry name" value="Peptidase M1, leukotriene A4 hydrolase/aminopeptidase C-terminal domain"/>
    <property type="match status" value="1"/>
</dbReference>
<name>A0A642USF3_DIURU</name>
<organism evidence="18 19">
    <name type="scientific">Diutina rugosa</name>
    <name type="common">Yeast</name>
    <name type="synonym">Candida rugosa</name>
    <dbReference type="NCBI Taxonomy" id="5481"/>
    <lineage>
        <taxon>Eukaryota</taxon>
        <taxon>Fungi</taxon>
        <taxon>Dikarya</taxon>
        <taxon>Ascomycota</taxon>
        <taxon>Saccharomycotina</taxon>
        <taxon>Pichiomycetes</taxon>
        <taxon>Debaryomycetaceae</taxon>
        <taxon>Diutina</taxon>
    </lineage>
</organism>
<evidence type="ECO:0000256" key="16">
    <source>
        <dbReference type="RuleBase" id="RU361141"/>
    </source>
</evidence>
<dbReference type="InterPro" id="IPR012777">
    <property type="entry name" value="LTA4H"/>
</dbReference>
<evidence type="ECO:0000256" key="5">
    <source>
        <dbReference type="ARBA" id="ARBA00010136"/>
    </source>
</evidence>
<dbReference type="InterPro" id="IPR001930">
    <property type="entry name" value="Peptidase_M1"/>
</dbReference>
<dbReference type="FunFam" id="1.25.40.320:FF:000001">
    <property type="entry name" value="Leukotriene A(4) hydrolase"/>
    <property type="match status" value="1"/>
</dbReference>
<evidence type="ECO:0000259" key="17">
    <source>
        <dbReference type="SMART" id="SM01263"/>
    </source>
</evidence>
<keyword evidence="6 16" id="KW-0963">Cytoplasm</keyword>
<dbReference type="Gene3D" id="2.60.40.1730">
    <property type="entry name" value="tricorn interacting facor f3 domain"/>
    <property type="match status" value="1"/>
</dbReference>
<sequence>MNTSFSSKDPSTLSNYTKFDVTDGALDMDIDFDAKVVHGRITYQLVAREDTKSIVLDTSHLKIRRAAVGEVEVDYKLHDRKEPLGSALEIFYDFKQTARTTVTIDYTTTDKCTALQFLDKEVTDGKKAPYLFSQCQAIHARSMVPCFDTPSVKSTYVLSATSPYKVLMSGRFIEKKGDKYFFEQPVPIPSYLLTVASGDIVGAPIGPRSTVYSEPVGIKAAQWEFEADMEHFLEIAEKLVFEYEWGTYDALVLPASFPYGGMENPNITFLTPTLICKDRSNVSVVAHELAHSWSGNLVTSKNWEHFWLNEGWTVYLERRIIEAITYADAKRKGKANPEQFAAQMRSFLAIIGWNDLENSVKAFGPELSQYTRLVLELGSADPDDSFSSVPYEKGSSLLVHIEEVLGGKKVFDPFIPHYFKKYRYKSVDTKDFLDTLYEFFADKKDKLDKIDWDTWLYGEGMPPKPKFDTTLADECFKLANEWKAATKSGDYDKFSPKDVESFEANQSVVLLDTLSSFENQNDFHWADHAKALEAMDKAYPIYSDTQNAEIKSRFYMLQVTGKSKKYCKLLGEWLGEVGRMKFVRPGYAILNEVDHDLAVEYFTKWENTYHPICRALVKKDLGLS</sequence>
<dbReference type="Gene3D" id="1.10.390.10">
    <property type="entry name" value="Neutral Protease Domain 2"/>
    <property type="match status" value="1"/>
</dbReference>
<dbReference type="Proteomes" id="UP000449547">
    <property type="component" value="Unassembled WGS sequence"/>
</dbReference>
<dbReference type="Pfam" id="PF01433">
    <property type="entry name" value="Peptidase_M1"/>
    <property type="match status" value="1"/>
</dbReference>
<dbReference type="EC" id="3.3.2.10" evidence="16"/>
<dbReference type="Pfam" id="PF17900">
    <property type="entry name" value="Peptidase_M1_N"/>
    <property type="match status" value="1"/>
</dbReference>
<dbReference type="CDD" id="cd09599">
    <property type="entry name" value="M1_LTA4H"/>
    <property type="match status" value="1"/>
</dbReference>
<feature type="binding site" evidence="14">
    <location>
        <begin position="579"/>
        <end position="581"/>
    </location>
    <ligand>
        <name>a peptide</name>
        <dbReference type="ChEBI" id="CHEBI:60466"/>
    </ligand>
</feature>
<comment type="subcellular location">
    <subcellularLocation>
        <location evidence="4 16">Cytoplasm</location>
    </subcellularLocation>
    <subcellularLocation>
        <location evidence="3">Nucleus</location>
    </subcellularLocation>
</comment>
<dbReference type="PANTHER" id="PTHR45726">
    <property type="entry name" value="LEUKOTRIENE A-4 HYDROLASE"/>
    <property type="match status" value="1"/>
</dbReference>
<dbReference type="InterPro" id="IPR042097">
    <property type="entry name" value="Aminopeptidase_N-like_N_sf"/>
</dbReference>
<dbReference type="InterPro" id="IPR014782">
    <property type="entry name" value="Peptidase_M1_dom"/>
</dbReference>
<dbReference type="RefSeq" id="XP_034013293.1">
    <property type="nucleotide sequence ID" value="XM_034154567.1"/>
</dbReference>
<dbReference type="SUPFAM" id="SSF48371">
    <property type="entry name" value="ARM repeat"/>
    <property type="match status" value="1"/>
</dbReference>
<dbReference type="FunFam" id="3.30.2010.30:FF:000001">
    <property type="entry name" value="Leukotriene A(4) hydrolase"/>
    <property type="match status" value="1"/>
</dbReference>
<dbReference type="GO" id="GO:0005829">
    <property type="term" value="C:cytosol"/>
    <property type="evidence" value="ECO:0007669"/>
    <property type="project" value="TreeGrafter"/>
</dbReference>
<dbReference type="GO" id="GO:0005634">
    <property type="term" value="C:nucleus"/>
    <property type="evidence" value="ECO:0007669"/>
    <property type="project" value="UniProtKB-SubCell"/>
</dbReference>
<feature type="domain" description="Peptidase M1 leukotriene A4 hydrolase/aminopeptidase C-terminal" evidence="17">
    <location>
        <begin position="470"/>
        <end position="621"/>
    </location>
</feature>
<dbReference type="OrthoDB" id="79562at2759"/>
<evidence type="ECO:0000256" key="8">
    <source>
        <dbReference type="ARBA" id="ARBA00022723"/>
    </source>
</evidence>
<evidence type="ECO:0000256" key="3">
    <source>
        <dbReference type="ARBA" id="ARBA00004123"/>
    </source>
</evidence>
<dbReference type="GO" id="GO:0006508">
    <property type="term" value="P:proteolysis"/>
    <property type="evidence" value="ECO:0007669"/>
    <property type="project" value="UniProtKB-KW"/>
</dbReference>
<evidence type="ECO:0000256" key="14">
    <source>
        <dbReference type="PIRSR" id="PIRSR612777-2"/>
    </source>
</evidence>
<dbReference type="NCBIfam" id="TIGR02411">
    <property type="entry name" value="leuko_A4_hydro"/>
    <property type="match status" value="1"/>
</dbReference>
<comment type="similarity">
    <text evidence="5 16">Belongs to the peptidase M1 family.</text>
</comment>
<evidence type="ECO:0000256" key="1">
    <source>
        <dbReference type="ARBA" id="ARBA00001268"/>
    </source>
</evidence>
<reference evidence="18 19" key="1">
    <citation type="submission" date="2019-07" db="EMBL/GenBank/DDBJ databases">
        <title>Genome assembly of two rare yeast pathogens: Diutina rugosa and Trichomonascus ciferrii.</title>
        <authorList>
            <person name="Mixao V."/>
            <person name="Saus E."/>
            <person name="Hansen A."/>
            <person name="Lass-Flor C."/>
            <person name="Gabaldon T."/>
        </authorList>
    </citation>
    <scope>NUCLEOTIDE SEQUENCE [LARGE SCALE GENOMIC DNA]</scope>
    <source>
        <strain evidence="18 19">CBS 613</strain>
    </source>
</reference>
<dbReference type="SUPFAM" id="SSF63737">
    <property type="entry name" value="Leukotriene A4 hydrolase N-terminal domain"/>
    <property type="match status" value="1"/>
</dbReference>
<evidence type="ECO:0000313" key="19">
    <source>
        <dbReference type="Proteomes" id="UP000449547"/>
    </source>
</evidence>
<feature type="binding site" evidence="15">
    <location>
        <position position="291"/>
    </location>
    <ligand>
        <name>Zn(2+)</name>
        <dbReference type="ChEBI" id="CHEBI:29105"/>
        <note>catalytic</note>
    </ligand>
</feature>
<dbReference type="VEuPathDB" id="FungiDB:DIURU_001968"/>
<evidence type="ECO:0000256" key="9">
    <source>
        <dbReference type="ARBA" id="ARBA00022801"/>
    </source>
</evidence>
<keyword evidence="12" id="KW-0539">Nucleus</keyword>
<dbReference type="InterPro" id="IPR027268">
    <property type="entry name" value="Peptidase_M4/M1_CTD_sf"/>
</dbReference>
<keyword evidence="10 15" id="KW-0862">Zinc</keyword>
<comment type="catalytic activity">
    <reaction evidence="1 16">
        <text>an epoxide + H2O = an ethanediol</text>
        <dbReference type="Rhea" id="RHEA:19037"/>
        <dbReference type="ChEBI" id="CHEBI:15377"/>
        <dbReference type="ChEBI" id="CHEBI:32955"/>
        <dbReference type="ChEBI" id="CHEBI:140594"/>
        <dbReference type="EC" id="3.3.2.10"/>
    </reaction>
</comment>
<dbReference type="PANTHER" id="PTHR45726:SF3">
    <property type="entry name" value="LEUKOTRIENE A-4 HYDROLASE"/>
    <property type="match status" value="1"/>
</dbReference>
<dbReference type="InterPro" id="IPR049980">
    <property type="entry name" value="LTA4H_cat"/>
</dbReference>
<protein>
    <recommendedName>
        <fullName evidence="16">Leukotriene A(4) hydrolase</fullName>
        <shortName evidence="16">LTA-4 hydrolase</shortName>
        <ecNumber evidence="16">3.3.2.10</ecNumber>
        <ecNumber evidence="16">3.4.11.-</ecNumber>
    </recommendedName>
</protein>
<dbReference type="Gene3D" id="3.30.2010.30">
    <property type="match status" value="1"/>
</dbReference>
<accession>A0A642USF3</accession>
<dbReference type="SMART" id="SM01263">
    <property type="entry name" value="Leuk-A4-hydro_C"/>
    <property type="match status" value="1"/>
</dbReference>
<evidence type="ECO:0000256" key="2">
    <source>
        <dbReference type="ARBA" id="ARBA00002142"/>
    </source>
</evidence>
<dbReference type="GO" id="GO:0004301">
    <property type="term" value="F:epoxide hydrolase activity"/>
    <property type="evidence" value="ECO:0007669"/>
    <property type="project" value="UniProtKB-EC"/>
</dbReference>
<dbReference type="PRINTS" id="PR00756">
    <property type="entry name" value="ALADIPTASE"/>
</dbReference>
<dbReference type="FunFam" id="2.60.40.1730:FF:000004">
    <property type="entry name" value="Leukotriene A(4) hydrolase"/>
    <property type="match status" value="1"/>
</dbReference>
<keyword evidence="8 15" id="KW-0479">Metal-binding</keyword>
<dbReference type="FunFam" id="1.10.390.10:FF:000009">
    <property type="entry name" value="Leukotriene A(4) hydrolase"/>
    <property type="match status" value="1"/>
</dbReference>
<dbReference type="GO" id="GO:0004177">
    <property type="term" value="F:aminopeptidase activity"/>
    <property type="evidence" value="ECO:0007669"/>
    <property type="project" value="TreeGrafter"/>
</dbReference>
<evidence type="ECO:0000256" key="12">
    <source>
        <dbReference type="ARBA" id="ARBA00023242"/>
    </source>
</evidence>
<dbReference type="EMBL" id="SWFT01000059">
    <property type="protein sequence ID" value="KAA8904387.1"/>
    <property type="molecule type" value="Genomic_DNA"/>
</dbReference>
<evidence type="ECO:0000256" key="13">
    <source>
        <dbReference type="PIRSR" id="PIRSR612777-1"/>
    </source>
</evidence>
<comment type="cofactor">
    <cofactor evidence="15 16">
        <name>Zn(2+)</name>
        <dbReference type="ChEBI" id="CHEBI:29105"/>
    </cofactor>
    <text evidence="15 16">Binds 1 zinc ion per subunit.</text>
</comment>
<dbReference type="InterPro" id="IPR015211">
    <property type="entry name" value="Peptidase_M1_C"/>
</dbReference>
<evidence type="ECO:0000313" key="18">
    <source>
        <dbReference type="EMBL" id="KAA8904387.1"/>
    </source>
</evidence>
<dbReference type="GeneID" id="54780619"/>